<dbReference type="Gene3D" id="2.60.260.40">
    <property type="entry name" value="q5lls5 like domains"/>
    <property type="match status" value="1"/>
</dbReference>
<dbReference type="Pfam" id="PF10276">
    <property type="entry name" value="zf-CHCC"/>
    <property type="match status" value="1"/>
</dbReference>
<reference evidence="2 3" key="1">
    <citation type="submission" date="2020-03" db="EMBL/GenBank/DDBJ databases">
        <title>Genomic Encyclopedia of Type Strains, Phase IV (KMG-IV): sequencing the most valuable type-strain genomes for metagenomic binning, comparative biology and taxonomic classification.</title>
        <authorList>
            <person name="Goeker M."/>
        </authorList>
    </citation>
    <scope>NUCLEOTIDE SEQUENCE [LARGE SCALE GENOMIC DNA]</scope>
    <source>
        <strain evidence="2 3">DSM 19867</strain>
    </source>
</reference>
<protein>
    <submittedName>
        <fullName evidence="2">Putative Zn-finger protein</fullName>
    </submittedName>
</protein>
<sequence length="60" mass="6455">MAVEAPEIIEVDTTRVVCDGSGGALGHPRVYLEMGDEGFVECPYCDRRYVLKAGAEGQGH</sequence>
<gene>
    <name evidence="2" type="ORF">FHS83_001576</name>
</gene>
<dbReference type="InterPro" id="IPR019401">
    <property type="entry name" value="Znf_CHCC"/>
</dbReference>
<dbReference type="AlphaFoldDB" id="A0A846MXG3"/>
<evidence type="ECO:0000313" key="2">
    <source>
        <dbReference type="EMBL" id="NIK88258.1"/>
    </source>
</evidence>
<accession>A0A846MXG3</accession>
<name>A0A846MXG3_9PROT</name>
<evidence type="ECO:0000259" key="1">
    <source>
        <dbReference type="Pfam" id="PF10276"/>
    </source>
</evidence>
<organism evidence="2 3">
    <name type="scientific">Rhizomicrobium palustre</name>
    <dbReference type="NCBI Taxonomy" id="189966"/>
    <lineage>
        <taxon>Bacteria</taxon>
        <taxon>Pseudomonadati</taxon>
        <taxon>Pseudomonadota</taxon>
        <taxon>Alphaproteobacteria</taxon>
        <taxon>Micropepsales</taxon>
        <taxon>Micropepsaceae</taxon>
        <taxon>Rhizomicrobium</taxon>
    </lineage>
</organism>
<evidence type="ECO:0000313" key="3">
    <source>
        <dbReference type="Proteomes" id="UP000570514"/>
    </source>
</evidence>
<dbReference type="EMBL" id="JAASRM010000001">
    <property type="protein sequence ID" value="NIK88258.1"/>
    <property type="molecule type" value="Genomic_DNA"/>
</dbReference>
<feature type="domain" description="Zinc finger CHCC-type" evidence="1">
    <location>
        <begin position="14"/>
        <end position="49"/>
    </location>
</feature>
<dbReference type="Proteomes" id="UP000570514">
    <property type="component" value="Unassembled WGS sequence"/>
</dbReference>
<keyword evidence="3" id="KW-1185">Reference proteome</keyword>
<proteinExistence type="predicted"/>
<dbReference type="RefSeq" id="WP_167082449.1">
    <property type="nucleotide sequence ID" value="NZ_BAAADC010000001.1"/>
</dbReference>
<comment type="caution">
    <text evidence="2">The sequence shown here is derived from an EMBL/GenBank/DDBJ whole genome shotgun (WGS) entry which is preliminary data.</text>
</comment>